<feature type="compositionally biased region" description="Low complexity" evidence="3">
    <location>
        <begin position="26"/>
        <end position="35"/>
    </location>
</feature>
<feature type="region of interest" description="Disordered" evidence="3">
    <location>
        <begin position="13"/>
        <end position="35"/>
    </location>
</feature>
<keyword evidence="4" id="KW-0472">Membrane</keyword>
<feature type="transmembrane region" description="Helical" evidence="4">
    <location>
        <begin position="448"/>
        <end position="472"/>
    </location>
</feature>
<comment type="caution">
    <text evidence="5">The sequence shown here is derived from an EMBL/GenBank/DDBJ whole genome shotgun (WGS) entry which is preliminary data.</text>
</comment>
<evidence type="ECO:0000256" key="3">
    <source>
        <dbReference type="SAM" id="MobiDB-lite"/>
    </source>
</evidence>
<feature type="compositionally biased region" description="Basic and acidic residues" evidence="3">
    <location>
        <begin position="528"/>
        <end position="551"/>
    </location>
</feature>
<feature type="compositionally biased region" description="Basic residues" evidence="3">
    <location>
        <begin position="884"/>
        <end position="915"/>
    </location>
</feature>
<name>A0A9P8CUJ2_MORAP</name>
<keyword evidence="2" id="KW-0677">Repeat</keyword>
<feature type="compositionally biased region" description="Basic and acidic residues" evidence="3">
    <location>
        <begin position="874"/>
        <end position="883"/>
    </location>
</feature>
<feature type="region of interest" description="Disordered" evidence="3">
    <location>
        <begin position="498"/>
        <end position="565"/>
    </location>
</feature>
<evidence type="ECO:0000313" key="5">
    <source>
        <dbReference type="EMBL" id="KAG9320693.1"/>
    </source>
</evidence>
<dbReference type="SUPFAM" id="SSF117281">
    <property type="entry name" value="Kelch motif"/>
    <property type="match status" value="1"/>
</dbReference>
<dbReference type="PANTHER" id="PTHR46093:SF18">
    <property type="entry name" value="FIBRONECTIN TYPE-III DOMAIN-CONTAINING PROTEIN"/>
    <property type="match status" value="1"/>
</dbReference>
<evidence type="ECO:0000256" key="2">
    <source>
        <dbReference type="ARBA" id="ARBA00022737"/>
    </source>
</evidence>
<dbReference type="Gene3D" id="2.120.10.80">
    <property type="entry name" value="Kelch-type beta propeller"/>
    <property type="match status" value="1"/>
</dbReference>
<keyword evidence="4" id="KW-0812">Transmembrane</keyword>
<protein>
    <recommendedName>
        <fullName evidence="7">Galactose oxidase</fullName>
    </recommendedName>
</protein>
<evidence type="ECO:0000313" key="6">
    <source>
        <dbReference type="Proteomes" id="UP000717515"/>
    </source>
</evidence>
<feature type="compositionally biased region" description="Polar residues" evidence="3">
    <location>
        <begin position="860"/>
        <end position="873"/>
    </location>
</feature>
<sequence length="1312" mass="142367">MLCAYCRRHSGHVQSPRQRQQRLRYPRSTGRQRSSSSFYSTSIYGAIINAIICTWLTAPTVRTQTPRVYTSRHSAGSSIANNILYIVSGTTSIAPPFVGTAETLAVPLDAPFTTDNIPWKRLQAGYFVQDARVTTTVGQKHLILAGVGDQVGQLVVVYDIVADSWSYLPATAAASAQPQTPRTLVGAVLDPNTGQVVLYGGLLTTGGTNGSAGGGSRAFSLSLEFDFLDTRPSLLDKWSWSATVRSTGQLQQPTGLVQPILLYLPTKRVTLIMGGCNGVNPADGNVTQCVAFSTGYLVSSMVMTTSNGNGTVPSIPVSTVDLTGPMIPPARLSPCATVLANGDVFMYGGAAVSGSLGDAWVLRTKDWTWIKRSIADMPFPGRAGGTCQQLTDDQLIVVGGFDGGLTGPRQFSNPQVAVINTTSWAWTSNFVPATTGTKDDASELSPGVIIGIVGGCCLILGIMFAVLGRMLWRRHQDKKRHYHPAVEEPANKIFKSVRASRSNEPLMDTEDRFYNTSDSGSTPMLHFATDDLGGKHDSRDNGTRNDSNTRRDLHHKSSKEPFLVFPYPPREISSSDFTSNGSLTTVSMKSNMYQSTHPQSNTLVAHSVPLWTTDLSSDRDKRGRRVLGKSIPMEASSRSSELLIGERLPQTEADIQHSHYVRTLQHHKQYEMRRMQEQQQNPYLNRSGTQHTTMGDFDGANPFGQDVDESSDLTTSVIELREVDVGEEPMSISYEGMDGVEDGTILLSSHLDTSKLDTKNEVARQDRRSYAISHARPEIIDREEFIQPEDDGYLKGKASGLYSQGQPRPRRQVRRLHLNCGDRSIEQLNCPVRSDSTTSLGNHVVQENIFMEEPCRQHRQQSVRTIPSNNGRMQNKERSTRQRLERRRYVQRQRHKDMGKQQQHRRKQPGRTKQSYRGRCVAPGLFCGSKLFGCSFGHEALYKCSAVGETPTLILADAKACLGGHQGSWALRTASSTFEILAVDKCIHQCACPAEGLFCGSTFTPACKFQGLYRCGGSGEVPILVNDCMEGGGCTVNAGDDSCSTHICTCPSPGYAPVCGSQLPKDCHDARLNTVYWCPGGSGTRPEVLEICKPGTQCQPKPLPDGALCGSNTCNCTGHNAICSNTFPSECRLERNAIYKCTDEGTAELVVQCDATEVCVTTTGGSICVVPNCKCAGNGTVCGEIFPLSCRLKKTALFHCVQGQDPILKNDCDPLACTDSRVLFAETAAIFEVLAVSDQCADICVDLPSISNVNWIKPVCTSAGTLGIPRSSLNSAPVAPVSFDRVPTHAMSAAARMLALCAAASFPTVATS</sequence>
<proteinExistence type="predicted"/>
<organism evidence="5 6">
    <name type="scientific">Mortierella alpina</name>
    <name type="common">Oleaginous fungus</name>
    <name type="synonym">Mortierella renispora</name>
    <dbReference type="NCBI Taxonomy" id="64518"/>
    <lineage>
        <taxon>Eukaryota</taxon>
        <taxon>Fungi</taxon>
        <taxon>Fungi incertae sedis</taxon>
        <taxon>Mucoromycota</taxon>
        <taxon>Mortierellomycotina</taxon>
        <taxon>Mortierellomycetes</taxon>
        <taxon>Mortierellales</taxon>
        <taxon>Mortierellaceae</taxon>
        <taxon>Mortierella</taxon>
    </lineage>
</organism>
<feature type="region of interest" description="Disordered" evidence="3">
    <location>
        <begin position="854"/>
        <end position="915"/>
    </location>
</feature>
<dbReference type="Proteomes" id="UP000717515">
    <property type="component" value="Unassembled WGS sequence"/>
</dbReference>
<evidence type="ECO:0008006" key="7">
    <source>
        <dbReference type="Google" id="ProtNLM"/>
    </source>
</evidence>
<dbReference type="PANTHER" id="PTHR46093">
    <property type="entry name" value="ACYL-COA-BINDING DOMAIN-CONTAINING PROTEIN 5"/>
    <property type="match status" value="1"/>
</dbReference>
<accession>A0A9P8CUJ2</accession>
<gene>
    <name evidence="5" type="ORF">KVV02_002923</name>
</gene>
<evidence type="ECO:0000256" key="1">
    <source>
        <dbReference type="ARBA" id="ARBA00022441"/>
    </source>
</evidence>
<dbReference type="InterPro" id="IPR015915">
    <property type="entry name" value="Kelch-typ_b-propeller"/>
</dbReference>
<keyword evidence="4" id="KW-1133">Transmembrane helix</keyword>
<dbReference type="EMBL" id="JAIFTL010000266">
    <property type="protein sequence ID" value="KAG9320693.1"/>
    <property type="molecule type" value="Genomic_DNA"/>
</dbReference>
<evidence type="ECO:0000256" key="4">
    <source>
        <dbReference type="SAM" id="Phobius"/>
    </source>
</evidence>
<reference evidence="5" key="1">
    <citation type="submission" date="2021-07" db="EMBL/GenBank/DDBJ databases">
        <title>Draft genome of Mortierella alpina, strain LL118, isolated from an aspen leaf litter sample.</title>
        <authorList>
            <person name="Yang S."/>
            <person name="Vinatzer B.A."/>
        </authorList>
    </citation>
    <scope>NUCLEOTIDE SEQUENCE</scope>
    <source>
        <strain evidence="5">LL118</strain>
    </source>
</reference>
<keyword evidence="1" id="KW-0880">Kelch repeat</keyword>